<evidence type="ECO:0000313" key="8">
    <source>
        <dbReference type="EMBL" id="VFJ97704.1"/>
    </source>
</evidence>
<evidence type="ECO:0000256" key="2">
    <source>
        <dbReference type="ARBA" id="ARBA00022576"/>
    </source>
</evidence>
<dbReference type="Gene3D" id="3.40.640.10">
    <property type="entry name" value="Type I PLP-dependent aspartate aminotransferase-like (Major domain)"/>
    <property type="match status" value="1"/>
</dbReference>
<dbReference type="EMBL" id="CAADFJ010000015">
    <property type="protein sequence ID" value="VFJ97704.1"/>
    <property type="molecule type" value="Genomic_DNA"/>
</dbReference>
<dbReference type="PANTHER" id="PTHR43807">
    <property type="entry name" value="FI04487P"/>
    <property type="match status" value="1"/>
</dbReference>
<feature type="compositionally biased region" description="Gly residues" evidence="5">
    <location>
        <begin position="244"/>
        <end position="253"/>
    </location>
</feature>
<evidence type="ECO:0000256" key="3">
    <source>
        <dbReference type="ARBA" id="ARBA00022679"/>
    </source>
</evidence>
<evidence type="ECO:0000313" key="6">
    <source>
        <dbReference type="EMBL" id="VFJ89165.1"/>
    </source>
</evidence>
<evidence type="ECO:0008006" key="9">
    <source>
        <dbReference type="Google" id="ProtNLM"/>
    </source>
</evidence>
<dbReference type="PANTHER" id="PTHR43807:SF20">
    <property type="entry name" value="FI04487P"/>
    <property type="match status" value="1"/>
</dbReference>
<reference evidence="8" key="1">
    <citation type="submission" date="2019-02" db="EMBL/GenBank/DDBJ databases">
        <authorList>
            <person name="Gruber-Vodicka R. H."/>
            <person name="Seah K. B. B."/>
        </authorList>
    </citation>
    <scope>NUCLEOTIDE SEQUENCE</scope>
    <source>
        <strain evidence="8">BECK_SA2B12</strain>
        <strain evidence="6">BECK_SA2B15</strain>
        <strain evidence="7">BECK_SA2B20</strain>
    </source>
</reference>
<evidence type="ECO:0000256" key="5">
    <source>
        <dbReference type="SAM" id="MobiDB-lite"/>
    </source>
</evidence>
<dbReference type="InterPro" id="IPR015421">
    <property type="entry name" value="PyrdxlP-dep_Trfase_major"/>
</dbReference>
<keyword evidence="2" id="KW-0032">Aminotransferase</keyword>
<comment type="cofactor">
    <cofactor evidence="1">
        <name>pyridoxal 5'-phosphate</name>
        <dbReference type="ChEBI" id="CHEBI:597326"/>
    </cofactor>
</comment>
<evidence type="ECO:0000313" key="7">
    <source>
        <dbReference type="EMBL" id="VFJ91227.1"/>
    </source>
</evidence>
<feature type="compositionally biased region" description="Basic and acidic residues" evidence="5">
    <location>
        <begin position="188"/>
        <end position="198"/>
    </location>
</feature>
<dbReference type="InterPro" id="IPR015424">
    <property type="entry name" value="PyrdxlP-dep_Trfase"/>
</dbReference>
<dbReference type="GO" id="GO:0005737">
    <property type="term" value="C:cytoplasm"/>
    <property type="evidence" value="ECO:0007669"/>
    <property type="project" value="TreeGrafter"/>
</dbReference>
<evidence type="ECO:0000256" key="4">
    <source>
        <dbReference type="ARBA" id="ARBA00022898"/>
    </source>
</evidence>
<keyword evidence="4" id="KW-0663">Pyridoxal phosphate</keyword>
<dbReference type="EMBL" id="CAADFI010000015">
    <property type="protein sequence ID" value="VFJ91227.1"/>
    <property type="molecule type" value="Genomic_DNA"/>
</dbReference>
<dbReference type="SUPFAM" id="SSF53383">
    <property type="entry name" value="PLP-dependent transferases"/>
    <property type="match status" value="1"/>
</dbReference>
<evidence type="ECO:0000256" key="1">
    <source>
        <dbReference type="ARBA" id="ARBA00001933"/>
    </source>
</evidence>
<dbReference type="AlphaFoldDB" id="A0A450UYR1"/>
<protein>
    <recommendedName>
        <fullName evidence="9">Aminotransferase class I and II</fullName>
    </recommendedName>
</protein>
<dbReference type="InterPro" id="IPR015422">
    <property type="entry name" value="PyrdxlP-dep_Trfase_small"/>
</dbReference>
<dbReference type="GO" id="GO:0016212">
    <property type="term" value="F:kynurenine-oxoglutarate transaminase activity"/>
    <property type="evidence" value="ECO:0007669"/>
    <property type="project" value="TreeGrafter"/>
</dbReference>
<accession>A0A450UYR1</accession>
<feature type="region of interest" description="Disordered" evidence="5">
    <location>
        <begin position="146"/>
        <end position="257"/>
    </location>
</feature>
<proteinExistence type="predicted"/>
<dbReference type="InterPro" id="IPR051326">
    <property type="entry name" value="Kynurenine-oxoglutarate_AT"/>
</dbReference>
<name>A0A450UYR1_9GAMM</name>
<gene>
    <name evidence="6" type="ORF">BECKH772A_GA0070896_1001312</name>
    <name evidence="7" type="ORF">BECKH772B_GA0070898_1001514</name>
    <name evidence="8" type="ORF">BECKH772C_GA0070978_1001511</name>
</gene>
<keyword evidence="3" id="KW-0808">Transferase</keyword>
<dbReference type="Gene3D" id="3.90.1150.10">
    <property type="entry name" value="Aspartate Aminotransferase, domain 1"/>
    <property type="match status" value="1"/>
</dbReference>
<sequence length="288" mass="31470">MKIGHKPNAAPLNHYRRTHAKEIRMIKPSQRIDNLLANSIFTEITLLGRKHGAIDIGHGFPDFPALDFIKAAATSAVANDINQYTFPRGRVRLRQALARRMVESGRMPHVQLFPVISFPIDPFPAQNRLKAVKSGKVAHENKTIALCRERHPFRRHGPQLSRLGRPSGTGPAQAPRPDPPPGGPAPGRRLDCSRLETARRRRQGGGLSCPAPGRRFRDLAGRGHGHGAGNHPLQSTARHPPGIPGRGRQQGGRGRAEQWGVGDVVRGANRIDRGFIDAVVSCCVLHGL</sequence>
<dbReference type="EMBL" id="CAADFG010000013">
    <property type="protein sequence ID" value="VFJ89165.1"/>
    <property type="molecule type" value="Genomic_DNA"/>
</dbReference>
<organism evidence="8">
    <name type="scientific">Candidatus Kentrum eta</name>
    <dbReference type="NCBI Taxonomy" id="2126337"/>
    <lineage>
        <taxon>Bacteria</taxon>
        <taxon>Pseudomonadati</taxon>
        <taxon>Pseudomonadota</taxon>
        <taxon>Gammaproteobacteria</taxon>
        <taxon>Candidatus Kentrum</taxon>
    </lineage>
</organism>
<feature type="compositionally biased region" description="Pro residues" evidence="5">
    <location>
        <begin position="174"/>
        <end position="184"/>
    </location>
</feature>